<evidence type="ECO:0000313" key="2">
    <source>
        <dbReference type="Proteomes" id="UP000660745"/>
    </source>
</evidence>
<protein>
    <recommendedName>
        <fullName evidence="3">DUF4158 domain-containing protein</fullName>
    </recommendedName>
</protein>
<evidence type="ECO:0008006" key="3">
    <source>
        <dbReference type="Google" id="ProtNLM"/>
    </source>
</evidence>
<organism evidence="1 2">
    <name type="scientific">Nonomuraea glycinis</name>
    <dbReference type="NCBI Taxonomy" id="2047744"/>
    <lineage>
        <taxon>Bacteria</taxon>
        <taxon>Bacillati</taxon>
        <taxon>Actinomycetota</taxon>
        <taxon>Actinomycetes</taxon>
        <taxon>Streptosporangiales</taxon>
        <taxon>Streptosporangiaceae</taxon>
        <taxon>Nonomuraea</taxon>
    </lineage>
</organism>
<dbReference type="Proteomes" id="UP000660745">
    <property type="component" value="Unassembled WGS sequence"/>
</dbReference>
<accession>A0A918EA15</accession>
<reference evidence="1" key="2">
    <citation type="submission" date="2020-09" db="EMBL/GenBank/DDBJ databases">
        <authorList>
            <person name="Sun Q."/>
            <person name="Zhou Y."/>
        </authorList>
    </citation>
    <scope>NUCLEOTIDE SEQUENCE</scope>
    <source>
        <strain evidence="1">CGMCC 4.7430</strain>
    </source>
</reference>
<comment type="caution">
    <text evidence="1">The sequence shown here is derived from an EMBL/GenBank/DDBJ whole genome shotgun (WGS) entry which is preliminary data.</text>
</comment>
<keyword evidence="2" id="KW-1185">Reference proteome</keyword>
<evidence type="ECO:0000313" key="1">
    <source>
        <dbReference type="EMBL" id="GGP14522.1"/>
    </source>
</evidence>
<name>A0A918EA15_9ACTN</name>
<dbReference type="AlphaFoldDB" id="A0A918EA15"/>
<gene>
    <name evidence="1" type="ORF">GCM10012278_70660</name>
</gene>
<proteinExistence type="predicted"/>
<dbReference type="EMBL" id="BMNK01000016">
    <property type="protein sequence ID" value="GGP14522.1"/>
    <property type="molecule type" value="Genomic_DNA"/>
</dbReference>
<dbReference type="RefSeq" id="WP_189143072.1">
    <property type="nucleotide sequence ID" value="NZ_BMNK01000016.1"/>
</dbReference>
<reference evidence="1" key="1">
    <citation type="journal article" date="2014" name="Int. J. Syst. Evol. Microbiol.">
        <title>Complete genome sequence of Corynebacterium casei LMG S-19264T (=DSM 44701T), isolated from a smear-ripened cheese.</title>
        <authorList>
            <consortium name="US DOE Joint Genome Institute (JGI-PGF)"/>
            <person name="Walter F."/>
            <person name="Albersmeier A."/>
            <person name="Kalinowski J."/>
            <person name="Ruckert C."/>
        </authorList>
    </citation>
    <scope>NUCLEOTIDE SEQUENCE</scope>
    <source>
        <strain evidence="1">CGMCC 4.7430</strain>
    </source>
</reference>
<sequence length="87" mass="9765">MVEELSERIWLKGYRRLGYFPKLKDPPDAVVEPVRDVLNFPASVAAEVDAVRTAKRQRDLVRKRLGVEYSAAQARGIAEGDRTGRPG</sequence>